<comment type="caution">
    <text evidence="2">The sequence shown here is derived from an EMBL/GenBank/DDBJ whole genome shotgun (WGS) entry which is preliminary data.</text>
</comment>
<keyword evidence="3" id="KW-1185">Reference proteome</keyword>
<dbReference type="OrthoDB" id="3026402at2759"/>
<evidence type="ECO:0000256" key="1">
    <source>
        <dbReference type="SAM" id="SignalP"/>
    </source>
</evidence>
<dbReference type="Proteomes" id="UP000772434">
    <property type="component" value="Unassembled WGS sequence"/>
</dbReference>
<organism evidence="2 3">
    <name type="scientific">Rhodocollybia butyracea</name>
    <dbReference type="NCBI Taxonomy" id="206335"/>
    <lineage>
        <taxon>Eukaryota</taxon>
        <taxon>Fungi</taxon>
        <taxon>Dikarya</taxon>
        <taxon>Basidiomycota</taxon>
        <taxon>Agaricomycotina</taxon>
        <taxon>Agaricomycetes</taxon>
        <taxon>Agaricomycetidae</taxon>
        <taxon>Agaricales</taxon>
        <taxon>Marasmiineae</taxon>
        <taxon>Omphalotaceae</taxon>
        <taxon>Rhodocollybia</taxon>
    </lineage>
</organism>
<evidence type="ECO:0000313" key="2">
    <source>
        <dbReference type="EMBL" id="KAF9060313.1"/>
    </source>
</evidence>
<name>A0A9P5PBA4_9AGAR</name>
<sequence>MYAFKLFTAVAFATIFGVLVSAEVYHCDGPDETCPPGYRCCGPISVEYGGTCFLGTKGICPL</sequence>
<reference evidence="2" key="1">
    <citation type="submission" date="2020-11" db="EMBL/GenBank/DDBJ databases">
        <authorList>
            <consortium name="DOE Joint Genome Institute"/>
            <person name="Ahrendt S."/>
            <person name="Riley R."/>
            <person name="Andreopoulos W."/>
            <person name="Labutti K."/>
            <person name="Pangilinan J."/>
            <person name="Ruiz-Duenas F.J."/>
            <person name="Barrasa J.M."/>
            <person name="Sanchez-Garcia M."/>
            <person name="Camarero S."/>
            <person name="Miyauchi S."/>
            <person name="Serrano A."/>
            <person name="Linde D."/>
            <person name="Babiker R."/>
            <person name="Drula E."/>
            <person name="Ayuso-Fernandez I."/>
            <person name="Pacheco R."/>
            <person name="Padilla G."/>
            <person name="Ferreira P."/>
            <person name="Barriuso J."/>
            <person name="Kellner H."/>
            <person name="Castanera R."/>
            <person name="Alfaro M."/>
            <person name="Ramirez L."/>
            <person name="Pisabarro A.G."/>
            <person name="Kuo A."/>
            <person name="Tritt A."/>
            <person name="Lipzen A."/>
            <person name="He G."/>
            <person name="Yan M."/>
            <person name="Ng V."/>
            <person name="Cullen D."/>
            <person name="Martin F."/>
            <person name="Rosso M.-N."/>
            <person name="Henrissat B."/>
            <person name="Hibbett D."/>
            <person name="Martinez A.T."/>
            <person name="Grigoriev I.V."/>
        </authorList>
    </citation>
    <scope>NUCLEOTIDE SEQUENCE</scope>
    <source>
        <strain evidence="2">AH 40177</strain>
    </source>
</reference>
<evidence type="ECO:0000313" key="3">
    <source>
        <dbReference type="Proteomes" id="UP000772434"/>
    </source>
</evidence>
<dbReference type="AlphaFoldDB" id="A0A9P5PBA4"/>
<gene>
    <name evidence="2" type="ORF">BDP27DRAFT_1339796</name>
</gene>
<feature type="chain" id="PRO_5040292623" evidence="1">
    <location>
        <begin position="23"/>
        <end position="62"/>
    </location>
</feature>
<dbReference type="EMBL" id="JADNRY010000249">
    <property type="protein sequence ID" value="KAF9060313.1"/>
    <property type="molecule type" value="Genomic_DNA"/>
</dbReference>
<accession>A0A9P5PBA4</accession>
<keyword evidence="1" id="KW-0732">Signal</keyword>
<protein>
    <submittedName>
        <fullName evidence="2">Uncharacterized protein</fullName>
    </submittedName>
</protein>
<feature type="signal peptide" evidence="1">
    <location>
        <begin position="1"/>
        <end position="22"/>
    </location>
</feature>
<proteinExistence type="predicted"/>